<protein>
    <submittedName>
        <fullName evidence="5">Site-specific recombinase XerD</fullName>
    </submittedName>
</protein>
<keyword evidence="2" id="KW-0238">DNA-binding</keyword>
<evidence type="ECO:0000259" key="4">
    <source>
        <dbReference type="PROSITE" id="PS51898"/>
    </source>
</evidence>
<dbReference type="RefSeq" id="WP_132320939.1">
    <property type="nucleotide sequence ID" value="NZ_FWZT01000010.1"/>
</dbReference>
<dbReference type="STRING" id="1513793.SAMN06296036_110156"/>
<keyword evidence="3" id="KW-0233">DNA recombination</keyword>
<dbReference type="PROSITE" id="PS51898">
    <property type="entry name" value="TYR_RECOMBINASE"/>
    <property type="match status" value="1"/>
</dbReference>
<evidence type="ECO:0000313" key="5">
    <source>
        <dbReference type="EMBL" id="SMF34598.1"/>
    </source>
</evidence>
<dbReference type="EMBL" id="FWZT01000010">
    <property type="protein sequence ID" value="SMF34598.1"/>
    <property type="molecule type" value="Genomic_DNA"/>
</dbReference>
<dbReference type="Proteomes" id="UP000192907">
    <property type="component" value="Unassembled WGS sequence"/>
</dbReference>
<dbReference type="PANTHER" id="PTHR30349">
    <property type="entry name" value="PHAGE INTEGRASE-RELATED"/>
    <property type="match status" value="1"/>
</dbReference>
<dbReference type="SUPFAM" id="SSF56349">
    <property type="entry name" value="DNA breaking-rejoining enzymes"/>
    <property type="match status" value="1"/>
</dbReference>
<evidence type="ECO:0000256" key="2">
    <source>
        <dbReference type="ARBA" id="ARBA00023125"/>
    </source>
</evidence>
<dbReference type="CDD" id="cd00397">
    <property type="entry name" value="DNA_BRE_C"/>
    <property type="match status" value="1"/>
</dbReference>
<evidence type="ECO:0000313" key="6">
    <source>
        <dbReference type="Proteomes" id="UP000192907"/>
    </source>
</evidence>
<feature type="domain" description="Tyr recombinase" evidence="4">
    <location>
        <begin position="182"/>
        <end position="359"/>
    </location>
</feature>
<dbReference type="Pfam" id="PF00589">
    <property type="entry name" value="Phage_integrase"/>
    <property type="match status" value="1"/>
</dbReference>
<dbReference type="AlphaFoldDB" id="A0A1Y6C300"/>
<dbReference type="GO" id="GO:0003677">
    <property type="term" value="F:DNA binding"/>
    <property type="evidence" value="ECO:0007669"/>
    <property type="project" value="UniProtKB-KW"/>
</dbReference>
<accession>A0A1Y6C300</accession>
<sequence length="370" mass="42711">MSVETRYKLKIPTYKRRTFSISKSEDRGKSWKVIKTEEVENLNSKYLGGALSFSQCELQFKELLKSLYESRDQESKKVSSRNQSIMEEYFAIKYLRDVRKRRLAKRTPESSYYDLKRAILALGELDLRLAPIDQIQERIDKYYEGYQSQTPHEKTVMRLNALLKFVGRGNDRLENFRANHIEEVKNLSNEEYAAVIERLQGYDRVLAEIAYCSGLRLGEIFGLERSNVKKLNFGFAYLVNKQMLRDGSMTLPKRGKARRAFVYEQCGESLNEWLQASNDVRLKLRKRSFSKFIASACESIGSNHVLSFKDLRHCYAINLLNDGATLSQVASNLGNSEKVCRKHYVGYVMTNDGIDNLARTISENSLTTSL</sequence>
<dbReference type="Gene3D" id="1.10.443.10">
    <property type="entry name" value="Intergrase catalytic core"/>
    <property type="match status" value="2"/>
</dbReference>
<evidence type="ECO:0000256" key="3">
    <source>
        <dbReference type="ARBA" id="ARBA00023172"/>
    </source>
</evidence>
<dbReference type="PANTHER" id="PTHR30349:SF41">
    <property type="entry name" value="INTEGRASE_RECOMBINASE PROTEIN MJ0367-RELATED"/>
    <property type="match status" value="1"/>
</dbReference>
<dbReference type="InterPro" id="IPR013762">
    <property type="entry name" value="Integrase-like_cat_sf"/>
</dbReference>
<dbReference type="GO" id="GO:0006310">
    <property type="term" value="P:DNA recombination"/>
    <property type="evidence" value="ECO:0007669"/>
    <property type="project" value="UniProtKB-KW"/>
</dbReference>
<proteinExistence type="inferred from homology"/>
<dbReference type="InterPro" id="IPR011010">
    <property type="entry name" value="DNA_brk_join_enz"/>
</dbReference>
<dbReference type="OrthoDB" id="9801717at2"/>
<gene>
    <name evidence="5" type="ORF">SAMN06296036_110156</name>
</gene>
<keyword evidence="6" id="KW-1185">Reference proteome</keyword>
<dbReference type="InterPro" id="IPR050090">
    <property type="entry name" value="Tyrosine_recombinase_XerCD"/>
</dbReference>
<organism evidence="5 6">
    <name type="scientific">Pseudobacteriovorax antillogorgiicola</name>
    <dbReference type="NCBI Taxonomy" id="1513793"/>
    <lineage>
        <taxon>Bacteria</taxon>
        <taxon>Pseudomonadati</taxon>
        <taxon>Bdellovibrionota</taxon>
        <taxon>Oligoflexia</taxon>
        <taxon>Oligoflexales</taxon>
        <taxon>Pseudobacteriovoracaceae</taxon>
        <taxon>Pseudobacteriovorax</taxon>
    </lineage>
</organism>
<name>A0A1Y6C300_9BACT</name>
<reference evidence="6" key="1">
    <citation type="submission" date="2017-04" db="EMBL/GenBank/DDBJ databases">
        <authorList>
            <person name="Varghese N."/>
            <person name="Submissions S."/>
        </authorList>
    </citation>
    <scope>NUCLEOTIDE SEQUENCE [LARGE SCALE GENOMIC DNA]</scope>
    <source>
        <strain evidence="6">RKEM611</strain>
    </source>
</reference>
<evidence type="ECO:0000256" key="1">
    <source>
        <dbReference type="ARBA" id="ARBA00008857"/>
    </source>
</evidence>
<dbReference type="GO" id="GO:0015074">
    <property type="term" value="P:DNA integration"/>
    <property type="evidence" value="ECO:0007669"/>
    <property type="project" value="InterPro"/>
</dbReference>
<comment type="similarity">
    <text evidence="1">Belongs to the 'phage' integrase family.</text>
</comment>
<dbReference type="InterPro" id="IPR002104">
    <property type="entry name" value="Integrase_catalytic"/>
</dbReference>